<proteinExistence type="predicted"/>
<dbReference type="Pfam" id="PF01315">
    <property type="entry name" value="Ald_Xan_dh_C"/>
    <property type="match status" value="1"/>
</dbReference>
<dbReference type="RefSeq" id="WP_302048923.1">
    <property type="nucleotide sequence ID" value="NZ_JAMJEV010000009.1"/>
</dbReference>
<evidence type="ECO:0000313" key="2">
    <source>
        <dbReference type="EMBL" id="MDO0823680.1"/>
    </source>
</evidence>
<keyword evidence="3" id="KW-1185">Reference proteome</keyword>
<dbReference type="Pfam" id="PF20256">
    <property type="entry name" value="MoCoBD_2"/>
    <property type="match status" value="1"/>
</dbReference>
<dbReference type="InterPro" id="IPR046867">
    <property type="entry name" value="AldOxase/xan_DH_MoCoBD2"/>
</dbReference>
<dbReference type="SUPFAM" id="SSF56003">
    <property type="entry name" value="Molybdenum cofactor-binding domain"/>
    <property type="match status" value="1"/>
</dbReference>
<dbReference type="Gene3D" id="3.90.1170.50">
    <property type="entry name" value="Aldehyde oxidase/xanthine dehydrogenase, a/b hammerhead"/>
    <property type="match status" value="1"/>
</dbReference>
<dbReference type="InterPro" id="IPR036856">
    <property type="entry name" value="Ald_Oxase/Xan_DH_a/b_sf"/>
</dbReference>
<evidence type="ECO:0000313" key="3">
    <source>
        <dbReference type="Proteomes" id="UP001176021"/>
    </source>
</evidence>
<reference evidence="2" key="1">
    <citation type="submission" date="2022-05" db="EMBL/GenBank/DDBJ databases">
        <title>Expanded diversity of anoxic marine methylotrophy in a Black Sea sulfate reducing microorganism.</title>
        <authorList>
            <person name="Fischer P.Q."/>
            <person name="Stams A.J.M."/>
            <person name="Villanueva L."/>
            <person name="Sousa D.Z."/>
        </authorList>
    </citation>
    <scope>NUCLEOTIDE SEQUENCE</scope>
    <source>
        <strain evidence="2">P130</strain>
    </source>
</reference>
<gene>
    <name evidence="2" type="ORF">M8H41_12565</name>
</gene>
<organism evidence="2 3">
    <name type="scientific">Desulfosporosinus nitroreducens</name>
    <dbReference type="NCBI Taxonomy" id="2018668"/>
    <lineage>
        <taxon>Bacteria</taxon>
        <taxon>Bacillati</taxon>
        <taxon>Bacillota</taxon>
        <taxon>Clostridia</taxon>
        <taxon>Eubacteriales</taxon>
        <taxon>Desulfitobacteriaceae</taxon>
        <taxon>Desulfosporosinus</taxon>
    </lineage>
</organism>
<dbReference type="PANTHER" id="PTHR11908">
    <property type="entry name" value="XANTHINE DEHYDROGENASE"/>
    <property type="match status" value="1"/>
</dbReference>
<dbReference type="SMART" id="SM01008">
    <property type="entry name" value="Ald_Xan_dh_C"/>
    <property type="match status" value="1"/>
</dbReference>
<dbReference type="PANTHER" id="PTHR11908:SF157">
    <property type="entry name" value="XANTHINE DEHYDROGENASE SUBUNIT D-RELATED"/>
    <property type="match status" value="1"/>
</dbReference>
<dbReference type="Proteomes" id="UP001176021">
    <property type="component" value="Unassembled WGS sequence"/>
</dbReference>
<dbReference type="InterPro" id="IPR037165">
    <property type="entry name" value="AldOxase/xan_DH_Mopterin-bd_sf"/>
</dbReference>
<accession>A0ABT8QSQ4</accession>
<dbReference type="InterPro" id="IPR000674">
    <property type="entry name" value="Ald_Oxase/Xan_DH_a/b"/>
</dbReference>
<comment type="caution">
    <text evidence="2">The sequence shown here is derived from an EMBL/GenBank/DDBJ whole genome shotgun (WGS) entry which is preliminary data.</text>
</comment>
<sequence length="798" mass="87748">MEKKVLKSKWNLTPEGWNLEGVPSSQDEKRYTQVGRSVPRIDGPIKVKGEAIYTGDMTLPGMVYGKIKRSTYAHAIIKKIDCSKALKLPGVLAVLTGDEAPNKWGIVPQAANETVLAVGKVRFYGEGVAAVAALDEETAEAALELIEVEYEPLPVLLDPFQSMERSQEVLIHEDSKGNIMHAGEQVYGDVDKAFAECEYVLEREFHTNYPQHGFLEPHSALASYDTQNGQLHLWASSQIPHYLHRQMSIVLEIPMNKIRVTLPTIGGGFGGKGEAAPSEFVACLLSRKVGRPVKVVYDRQEVFYTNKGRHPCHMKVKMGLDKDGYIQAVDFDNTLDKGAYSGWGIVVLFYTASMIHLPYKVPNARFRGRSVYTNKPSTGAMRGLGGVQPRWALECLMDEMAEMMGISPYELKLKNAIESGHTCINNMFVPHSEFKKCLETAVKKSGFLEKQGKLPFGKGIGMAGGYYITGTAYTLYQNYKPHTTVMIRVDTEGGVTLLCAAAEIGQGCNTVMAQMVAEELGIQYEDVHVQSGDTEIGAFDLGSFASRLTYAAGAAIKMACVEINQSLKETAAGMLGVRADQLVIKNHEIYSMYEIKKRISWEKAIEVYTSINGTLVGMGNFSPPRRKGIDIISGNRVQGANIGHSPTFGFSSQVHEVEVDVETGRIYVKKVTEAGDCGTPVNPMCIDGQVEGSIMFNIGACLYEDQKLDASGKHLNPNFHDYKTPTTMEMPEMDTNIVESYDHSAPFGVKETGEGAVQPTFPALTNAIYDAIGVRFYTLPITPEMVLKALKDKKEGEL</sequence>
<feature type="domain" description="Aldehyde oxidase/xanthine dehydrogenase a/b hammerhead" evidence="1">
    <location>
        <begin position="48"/>
        <end position="154"/>
    </location>
</feature>
<dbReference type="Pfam" id="PF02738">
    <property type="entry name" value="MoCoBD_1"/>
    <property type="match status" value="1"/>
</dbReference>
<dbReference type="InterPro" id="IPR016208">
    <property type="entry name" value="Ald_Oxase/xanthine_DH-like"/>
</dbReference>
<dbReference type="EMBL" id="JAMJEV010000009">
    <property type="protein sequence ID" value="MDO0823680.1"/>
    <property type="molecule type" value="Genomic_DNA"/>
</dbReference>
<protein>
    <submittedName>
        <fullName evidence="2">Xanthine dehydrogenase family protein molybdopterin-binding subunit</fullName>
    </submittedName>
</protein>
<name>A0ABT8QSQ4_9FIRM</name>
<dbReference type="InterPro" id="IPR008274">
    <property type="entry name" value="AldOxase/xan_DH_MoCoBD1"/>
</dbReference>
<dbReference type="Gene3D" id="3.30.365.10">
    <property type="entry name" value="Aldehyde oxidase/xanthine dehydrogenase, molybdopterin binding domain"/>
    <property type="match status" value="4"/>
</dbReference>
<evidence type="ECO:0000259" key="1">
    <source>
        <dbReference type="SMART" id="SM01008"/>
    </source>
</evidence>
<dbReference type="SUPFAM" id="SSF54665">
    <property type="entry name" value="CO dehydrogenase molybdoprotein N-domain-like"/>
    <property type="match status" value="1"/>
</dbReference>